<evidence type="ECO:0000313" key="1">
    <source>
        <dbReference type="EMBL" id="ASB88720.1"/>
    </source>
</evidence>
<evidence type="ECO:0008006" key="3">
    <source>
        <dbReference type="Google" id="ProtNLM"/>
    </source>
</evidence>
<organism evidence="1 2">
    <name type="scientific">Bacillus sonorensis</name>
    <dbReference type="NCBI Taxonomy" id="119858"/>
    <lineage>
        <taxon>Bacteria</taxon>
        <taxon>Bacillati</taxon>
        <taxon>Bacillota</taxon>
        <taxon>Bacilli</taxon>
        <taxon>Bacillales</taxon>
        <taxon>Bacillaceae</taxon>
        <taxon>Bacillus</taxon>
    </lineage>
</organism>
<dbReference type="Pfam" id="PF10673">
    <property type="entry name" value="DUF2487"/>
    <property type="match status" value="1"/>
</dbReference>
<sequence>MKWNTHDADVYLNAKEYIDTAVIPLISVQLGDQFKSAVSKGEFTVLLAEELERQLKGRVYLFPPYTYLEADEKSARDLAAVKEMAEKHFRHTVFLTTDERWKQTLKDEQKLLWIPALPLEHMKDSLKQKLLDDQIEQILNILLQYWNS</sequence>
<name>A0ABM6LHC4_9BACI</name>
<keyword evidence="2" id="KW-1185">Reference proteome</keyword>
<evidence type="ECO:0000313" key="2">
    <source>
        <dbReference type="Proteomes" id="UP000196877"/>
    </source>
</evidence>
<protein>
    <recommendedName>
        <fullName evidence="3">DUF2487 domain-containing protein</fullName>
    </recommendedName>
</protein>
<gene>
    <name evidence="1" type="ORF">S101395_02212</name>
</gene>
<accession>A0ABM6LHC4</accession>
<dbReference type="RefSeq" id="WP_006636392.1">
    <property type="nucleotide sequence ID" value="NZ_BORD01000005.1"/>
</dbReference>
<dbReference type="Proteomes" id="UP000196877">
    <property type="component" value="Chromosome"/>
</dbReference>
<dbReference type="GeneID" id="92853840"/>
<dbReference type="EMBL" id="CP021920">
    <property type="protein sequence ID" value="ASB88720.1"/>
    <property type="molecule type" value="Genomic_DNA"/>
</dbReference>
<proteinExistence type="predicted"/>
<reference evidence="1 2" key="1">
    <citation type="submission" date="2017-06" db="EMBL/GenBank/DDBJ databases">
        <title>Genome sequence of Bacillus sonorensis strain SRCM101395.</title>
        <authorList>
            <person name="Cho S.H."/>
        </authorList>
    </citation>
    <scope>NUCLEOTIDE SEQUENCE [LARGE SCALE GENOMIC DNA]</scope>
    <source>
        <strain evidence="1 2">SRCM101395</strain>
    </source>
</reference>
<dbReference type="InterPro" id="IPR019615">
    <property type="entry name" value="DUF2487"/>
</dbReference>